<evidence type="ECO:0000313" key="2">
    <source>
        <dbReference type="Proteomes" id="UP001597541"/>
    </source>
</evidence>
<comment type="caution">
    <text evidence="1">The sequence shown here is derived from an EMBL/GenBank/DDBJ whole genome shotgun (WGS) entry which is preliminary data.</text>
</comment>
<gene>
    <name evidence="1" type="ORF">ACFSUF_19635</name>
</gene>
<accession>A0ABW5PGR0</accession>
<dbReference type="InterPro" id="IPR036388">
    <property type="entry name" value="WH-like_DNA-bd_sf"/>
</dbReference>
<dbReference type="SUPFAM" id="SSF46785">
    <property type="entry name" value="Winged helix' DNA-binding domain"/>
    <property type="match status" value="1"/>
</dbReference>
<dbReference type="EMBL" id="JBHUME010000013">
    <property type="protein sequence ID" value="MFD2614627.1"/>
    <property type="molecule type" value="Genomic_DNA"/>
</dbReference>
<reference evidence="2" key="1">
    <citation type="journal article" date="2019" name="Int. J. Syst. Evol. Microbiol.">
        <title>The Global Catalogue of Microorganisms (GCM) 10K type strain sequencing project: providing services to taxonomists for standard genome sequencing and annotation.</title>
        <authorList>
            <consortium name="The Broad Institute Genomics Platform"/>
            <consortium name="The Broad Institute Genome Sequencing Center for Infectious Disease"/>
            <person name="Wu L."/>
            <person name="Ma J."/>
        </authorList>
    </citation>
    <scope>NUCLEOTIDE SEQUENCE [LARGE SCALE GENOMIC DNA]</scope>
    <source>
        <strain evidence="2">KCTC 3950</strain>
    </source>
</reference>
<keyword evidence="2" id="KW-1185">Reference proteome</keyword>
<dbReference type="Proteomes" id="UP001597541">
    <property type="component" value="Unassembled WGS sequence"/>
</dbReference>
<evidence type="ECO:0000313" key="1">
    <source>
        <dbReference type="EMBL" id="MFD2614627.1"/>
    </source>
</evidence>
<dbReference type="RefSeq" id="WP_377605681.1">
    <property type="nucleotide sequence ID" value="NZ_JBHUME010000013.1"/>
</dbReference>
<sequence length="132" mass="15230">MPRNENPIEKTESLGHVVKVQQVIDFIVLSDLMNGGTRYHSEMEQHITKTLGGVGVNDAYFSQRLRALAEGGHVVRQWDGDNRYNRFYRITDAGEEYFKQLLRDLPERVNLAKKVYGLFDAHLAKYSKMSLK</sequence>
<dbReference type="Gene3D" id="1.10.10.10">
    <property type="entry name" value="Winged helix-like DNA-binding domain superfamily/Winged helix DNA-binding domain"/>
    <property type="match status" value="1"/>
</dbReference>
<organism evidence="1 2">
    <name type="scientific">Paenibacillus gansuensis</name>
    <dbReference type="NCBI Taxonomy" id="306542"/>
    <lineage>
        <taxon>Bacteria</taxon>
        <taxon>Bacillati</taxon>
        <taxon>Bacillota</taxon>
        <taxon>Bacilli</taxon>
        <taxon>Bacillales</taxon>
        <taxon>Paenibacillaceae</taxon>
        <taxon>Paenibacillus</taxon>
    </lineage>
</organism>
<name>A0ABW5PGR0_9BACL</name>
<dbReference type="InterPro" id="IPR036390">
    <property type="entry name" value="WH_DNA-bd_sf"/>
</dbReference>
<proteinExistence type="predicted"/>
<protein>
    <submittedName>
        <fullName evidence="1">PadR family transcriptional regulator</fullName>
    </submittedName>
</protein>